<sequence length="348" mass="38019">MSKKSGFLFLVIAVFLSFPGDALQANEKPQEAMDRVRTFSIKILEKSLQSENAFIRSAAARAAGESEYSGLIPFLKKAAKDSYHTTRLFALQGIKKISLDEARAISIHMSRDPNIWVRGAAIEMLGELGDGALGNIIQPHLKSPDRTVRYAAAGALFKLGDENQLDVLLDGLKGGSSIDRYQAIGYLGKLNDEKVIPYLEGLLNGSEDEIIFYSLKAIGKKVDKGMLPRLLNLTKHHNPSLRYQSALILGALRGTSGLEALRSLCSDEDGMVRLSAAVALVRKGSSYCREVFLDTIKDADYGIRSTTARILGELEIQNREQLLSIALMDKNIRVRTSATRAVGMMGGA</sequence>
<dbReference type="SMART" id="SM00567">
    <property type="entry name" value="EZ_HEAT"/>
    <property type="match status" value="6"/>
</dbReference>
<proteinExistence type="predicted"/>
<feature type="non-terminal residue" evidence="1">
    <location>
        <position position="348"/>
    </location>
</feature>
<reference evidence="1" key="1">
    <citation type="submission" date="2018-05" db="EMBL/GenBank/DDBJ databases">
        <authorList>
            <person name="Lanie J.A."/>
            <person name="Ng W.-L."/>
            <person name="Kazmierczak K.M."/>
            <person name="Andrzejewski T.M."/>
            <person name="Davidsen T.M."/>
            <person name="Wayne K.J."/>
            <person name="Tettelin H."/>
            <person name="Glass J.I."/>
            <person name="Rusch D."/>
            <person name="Podicherti R."/>
            <person name="Tsui H.-C.T."/>
            <person name="Winkler M.E."/>
        </authorList>
    </citation>
    <scope>NUCLEOTIDE SEQUENCE</scope>
</reference>
<dbReference type="Gene3D" id="1.25.10.10">
    <property type="entry name" value="Leucine-rich Repeat Variant"/>
    <property type="match status" value="2"/>
</dbReference>
<organism evidence="1">
    <name type="scientific">marine metagenome</name>
    <dbReference type="NCBI Taxonomy" id="408172"/>
    <lineage>
        <taxon>unclassified sequences</taxon>
        <taxon>metagenomes</taxon>
        <taxon>ecological metagenomes</taxon>
    </lineage>
</organism>
<dbReference type="InterPro" id="IPR011989">
    <property type="entry name" value="ARM-like"/>
</dbReference>
<dbReference type="Pfam" id="PF13646">
    <property type="entry name" value="HEAT_2"/>
    <property type="match status" value="2"/>
</dbReference>
<dbReference type="AlphaFoldDB" id="A0A382BSX8"/>
<protein>
    <recommendedName>
        <fullName evidence="2">HEAT repeat domain-containing protein</fullName>
    </recommendedName>
</protein>
<dbReference type="EMBL" id="UINC01031224">
    <property type="protein sequence ID" value="SVB16936.1"/>
    <property type="molecule type" value="Genomic_DNA"/>
</dbReference>
<dbReference type="PANTHER" id="PTHR12697">
    <property type="entry name" value="PBS LYASE HEAT-LIKE PROTEIN"/>
    <property type="match status" value="1"/>
</dbReference>
<evidence type="ECO:0000313" key="1">
    <source>
        <dbReference type="EMBL" id="SVB16936.1"/>
    </source>
</evidence>
<name>A0A382BSX8_9ZZZZ</name>
<dbReference type="InterPro" id="IPR004155">
    <property type="entry name" value="PBS_lyase_HEAT"/>
</dbReference>
<gene>
    <name evidence="1" type="ORF">METZ01_LOCUS169790</name>
</gene>
<evidence type="ECO:0008006" key="2">
    <source>
        <dbReference type="Google" id="ProtNLM"/>
    </source>
</evidence>
<dbReference type="SUPFAM" id="SSF48371">
    <property type="entry name" value="ARM repeat"/>
    <property type="match status" value="1"/>
</dbReference>
<dbReference type="GO" id="GO:0016491">
    <property type="term" value="F:oxidoreductase activity"/>
    <property type="evidence" value="ECO:0007669"/>
    <property type="project" value="TreeGrafter"/>
</dbReference>
<dbReference type="InterPro" id="IPR016024">
    <property type="entry name" value="ARM-type_fold"/>
</dbReference>
<accession>A0A382BSX8</accession>
<dbReference type="PANTHER" id="PTHR12697:SF5">
    <property type="entry name" value="DEOXYHYPUSINE HYDROXYLASE"/>
    <property type="match status" value="1"/>
</dbReference>